<protein>
    <submittedName>
        <fullName evidence="2">Putative LOC101234914 [Hydra vulgaris]</fullName>
    </submittedName>
</protein>
<organism evidence="2">
    <name type="scientific">Lepeophtheirus salmonis</name>
    <name type="common">Salmon louse</name>
    <name type="synonym">Caligus salmonis</name>
    <dbReference type="NCBI Taxonomy" id="72036"/>
    <lineage>
        <taxon>Eukaryota</taxon>
        <taxon>Metazoa</taxon>
        <taxon>Ecdysozoa</taxon>
        <taxon>Arthropoda</taxon>
        <taxon>Crustacea</taxon>
        <taxon>Multicrustacea</taxon>
        <taxon>Hexanauplia</taxon>
        <taxon>Copepoda</taxon>
        <taxon>Siphonostomatoida</taxon>
        <taxon>Caligidae</taxon>
        <taxon>Lepeophtheirus</taxon>
    </lineage>
</organism>
<evidence type="ECO:0000259" key="1">
    <source>
        <dbReference type="Pfam" id="PF17906"/>
    </source>
</evidence>
<reference evidence="2" key="1">
    <citation type="submission" date="2014-05" db="EMBL/GenBank/DDBJ databases">
        <authorList>
            <person name="Chronopoulou M."/>
        </authorList>
    </citation>
    <scope>NUCLEOTIDE SEQUENCE</scope>
    <source>
        <tissue evidence="2">Whole organism</tissue>
    </source>
</reference>
<dbReference type="Gene3D" id="1.10.10.1450">
    <property type="match status" value="1"/>
</dbReference>
<dbReference type="AlphaFoldDB" id="A0A0K2T9Z7"/>
<feature type="domain" description="Mos1 transposase HTH" evidence="1">
    <location>
        <begin position="11"/>
        <end position="55"/>
    </location>
</feature>
<accession>A0A0K2T9Z7</accession>
<dbReference type="EMBL" id="HACA01005284">
    <property type="protein sequence ID" value="CDW22645.1"/>
    <property type="molecule type" value="Transcribed_RNA"/>
</dbReference>
<evidence type="ECO:0000313" key="2">
    <source>
        <dbReference type="EMBL" id="CDW22645.1"/>
    </source>
</evidence>
<name>A0A0K2T9Z7_LEPSM</name>
<sequence length="103" mass="12145">MSNFVRTYYDVRTSFIFFYQLKKNASQSHQMLVEAYGGHVLSRAHCFRWFEKFKSSDFDLGNEERGKPTKKFEDTKLQALLDEDDGQMFKPLMVIATNNNFLV</sequence>
<dbReference type="InterPro" id="IPR041426">
    <property type="entry name" value="Mos1_HTH"/>
</dbReference>
<dbReference type="Pfam" id="PF17906">
    <property type="entry name" value="HTH_48"/>
    <property type="match status" value="1"/>
</dbReference>
<proteinExistence type="predicted"/>